<dbReference type="OrthoDB" id="700654at2"/>
<protein>
    <submittedName>
        <fullName evidence="1">Uncharacterized protein</fullName>
    </submittedName>
</protein>
<proteinExistence type="predicted"/>
<dbReference type="EMBL" id="CP002542">
    <property type="protein sequence ID" value="AEA45671.1"/>
    <property type="molecule type" value="Genomic_DNA"/>
</dbReference>
<evidence type="ECO:0000313" key="2">
    <source>
        <dbReference type="Proteomes" id="UP000007463"/>
    </source>
</evidence>
<name>F2IEV4_FLUTR</name>
<dbReference type="STRING" id="755732.Fluta_3703"/>
<dbReference type="Proteomes" id="UP000007463">
    <property type="component" value="Chromosome"/>
</dbReference>
<keyword evidence="2" id="KW-1185">Reference proteome</keyword>
<evidence type="ECO:0000313" key="1">
    <source>
        <dbReference type="EMBL" id="AEA45671.1"/>
    </source>
</evidence>
<dbReference type="AlphaFoldDB" id="F2IEV4"/>
<accession>F2IEV4</accession>
<reference evidence="1 2" key="1">
    <citation type="journal article" date="2011" name="Stand. Genomic Sci.">
        <title>Complete genome sequence of the gliding freshwater bacterium Fluviicola taffensis type strain (RW262).</title>
        <authorList>
            <person name="Woyke T."/>
            <person name="Chertkov O."/>
            <person name="Lapidus A."/>
            <person name="Nolan M."/>
            <person name="Lucas S."/>
            <person name="Del Rio T.G."/>
            <person name="Tice H."/>
            <person name="Cheng J.F."/>
            <person name="Tapia R."/>
            <person name="Han C."/>
            <person name="Goodwin L."/>
            <person name="Pitluck S."/>
            <person name="Liolios K."/>
            <person name="Pagani I."/>
            <person name="Ivanova N."/>
            <person name="Huntemann M."/>
            <person name="Mavromatis K."/>
            <person name="Mikhailova N."/>
            <person name="Pati A."/>
            <person name="Chen A."/>
            <person name="Palaniappan K."/>
            <person name="Land M."/>
            <person name="Hauser L."/>
            <person name="Brambilla E.M."/>
            <person name="Rohde M."/>
            <person name="Mwirichia R."/>
            <person name="Sikorski J."/>
            <person name="Tindall B.J."/>
            <person name="Goker M."/>
            <person name="Bristow J."/>
            <person name="Eisen J.A."/>
            <person name="Markowitz V."/>
            <person name="Hugenholtz P."/>
            <person name="Klenk H.P."/>
            <person name="Kyrpides N.C."/>
        </authorList>
    </citation>
    <scope>NUCLEOTIDE SEQUENCE [LARGE SCALE GENOMIC DNA]</scope>
    <source>
        <strain evidence="2">DSM 16823 / RW262 / RW262</strain>
    </source>
</reference>
<dbReference type="KEGG" id="fte:Fluta_3703"/>
<dbReference type="HOGENOM" id="CLU_1202713_0_0_10"/>
<sequence>MILLIDRLKQYKTTVKLDERFSYLFDIKTTSFSDSEKHELNKEVNTFNRNLKLKELIKEKANGSYELTDLNFWIVNDWGGIRTFKRNEKNEKKIKAFSTQLLKSKLSKDTFDTISSLSKISSFIDPENYVIYDSRVIYAINWIIMTSKQTDIKYFPMPTGRNKKIVDFDINTLIRLKHLDNYHQGQLFYSYKDAYFEFCKLIKNLSKSVFDDQTIKPYYLEMLLFTIADNEIYNELTTQTKIEIKPNR</sequence>
<dbReference type="eggNOG" id="ENOG502ZBJ8">
    <property type="taxonomic scope" value="Bacteria"/>
</dbReference>
<reference evidence="2" key="2">
    <citation type="submission" date="2011-02" db="EMBL/GenBank/DDBJ databases">
        <title>The complete genome of Fluviicola taffensis DSM 16823.</title>
        <authorList>
            <consortium name="US DOE Joint Genome Institute (JGI-PGF)"/>
            <person name="Lucas S."/>
            <person name="Copeland A."/>
            <person name="Lapidus A."/>
            <person name="Bruce D."/>
            <person name="Goodwin L."/>
            <person name="Pitluck S."/>
            <person name="Kyrpides N."/>
            <person name="Mavromatis K."/>
            <person name="Ivanova N."/>
            <person name="Mikhailova N."/>
            <person name="Pagani I."/>
            <person name="Chertkov O."/>
            <person name="Detter J.C."/>
            <person name="Han C."/>
            <person name="Tapia R."/>
            <person name="Land M."/>
            <person name="Hauser L."/>
            <person name="Markowitz V."/>
            <person name="Cheng J.-F."/>
            <person name="Hugenholtz P."/>
            <person name="Woyke T."/>
            <person name="Wu D."/>
            <person name="Tindall B."/>
            <person name="Pomrenke H.G."/>
            <person name="Brambilla E."/>
            <person name="Klenk H.-P."/>
            <person name="Eisen J.A."/>
        </authorList>
    </citation>
    <scope>NUCLEOTIDE SEQUENCE [LARGE SCALE GENOMIC DNA]</scope>
    <source>
        <strain evidence="2">DSM 16823 / RW262 / RW262</strain>
    </source>
</reference>
<gene>
    <name evidence="1" type="ordered locus">Fluta_3703</name>
</gene>
<dbReference type="RefSeq" id="WP_013688438.1">
    <property type="nucleotide sequence ID" value="NC_015321.1"/>
</dbReference>
<organism evidence="1 2">
    <name type="scientific">Fluviicola taffensis (strain DSM 16823 / NCIMB 13979 / RW262)</name>
    <dbReference type="NCBI Taxonomy" id="755732"/>
    <lineage>
        <taxon>Bacteria</taxon>
        <taxon>Pseudomonadati</taxon>
        <taxon>Bacteroidota</taxon>
        <taxon>Flavobacteriia</taxon>
        <taxon>Flavobacteriales</taxon>
        <taxon>Crocinitomicaceae</taxon>
        <taxon>Fluviicola</taxon>
    </lineage>
</organism>